<evidence type="ECO:0000313" key="2">
    <source>
        <dbReference type="EMBL" id="NNG35920.1"/>
    </source>
</evidence>
<feature type="transmembrane region" description="Helical" evidence="1">
    <location>
        <begin position="50"/>
        <end position="70"/>
    </location>
</feature>
<dbReference type="Proteomes" id="UP000562984">
    <property type="component" value="Unassembled WGS sequence"/>
</dbReference>
<reference evidence="2 3" key="1">
    <citation type="submission" date="2020-05" db="EMBL/GenBank/DDBJ databases">
        <title>Nakamurella sp. DB0629 isolated from air conditioner.</title>
        <authorList>
            <person name="Kim D.H."/>
            <person name="Kim D.-U."/>
        </authorList>
    </citation>
    <scope>NUCLEOTIDE SEQUENCE [LARGE SCALE GENOMIC DNA]</scope>
    <source>
        <strain evidence="2 3">DB0629</strain>
    </source>
</reference>
<comment type="caution">
    <text evidence="2">The sequence shown here is derived from an EMBL/GenBank/DDBJ whole genome shotgun (WGS) entry which is preliminary data.</text>
</comment>
<name>A0A849ABR1_9ACTN</name>
<keyword evidence="3" id="KW-1185">Reference proteome</keyword>
<keyword evidence="1" id="KW-0472">Membrane</keyword>
<keyword evidence="1" id="KW-1133">Transmembrane helix</keyword>
<protein>
    <submittedName>
        <fullName evidence="2">Uncharacterized protein</fullName>
    </submittedName>
</protein>
<keyword evidence="1" id="KW-0812">Transmembrane</keyword>
<sequence length="78" mass="7870">MADQQPAQRPTSEPTQPGPSIAGLVWGLIFLAVAVVGLSGSVGWLTSGVLRWLVAGGVAAVGLILLLTALPRRPGADA</sequence>
<dbReference type="AlphaFoldDB" id="A0A849ABR1"/>
<proteinExistence type="predicted"/>
<evidence type="ECO:0000313" key="3">
    <source>
        <dbReference type="Proteomes" id="UP000562984"/>
    </source>
</evidence>
<accession>A0A849ABR1</accession>
<gene>
    <name evidence="2" type="ORF">HKD39_09390</name>
</gene>
<dbReference type="EMBL" id="JABEND010000004">
    <property type="protein sequence ID" value="NNG35920.1"/>
    <property type="molecule type" value="Genomic_DNA"/>
</dbReference>
<dbReference type="RefSeq" id="WP_171199603.1">
    <property type="nucleotide sequence ID" value="NZ_JABEND010000004.1"/>
</dbReference>
<feature type="transmembrane region" description="Helical" evidence="1">
    <location>
        <begin position="21"/>
        <end position="44"/>
    </location>
</feature>
<evidence type="ECO:0000256" key="1">
    <source>
        <dbReference type="SAM" id="Phobius"/>
    </source>
</evidence>
<organism evidence="2 3">
    <name type="scientific">Nakamurella aerolata</name>
    <dbReference type="NCBI Taxonomy" id="1656892"/>
    <lineage>
        <taxon>Bacteria</taxon>
        <taxon>Bacillati</taxon>
        <taxon>Actinomycetota</taxon>
        <taxon>Actinomycetes</taxon>
        <taxon>Nakamurellales</taxon>
        <taxon>Nakamurellaceae</taxon>
        <taxon>Nakamurella</taxon>
    </lineage>
</organism>